<dbReference type="Gene3D" id="2.40.70.10">
    <property type="entry name" value="Acid Proteases"/>
    <property type="match status" value="1"/>
</dbReference>
<dbReference type="SUPFAM" id="SSF50630">
    <property type="entry name" value="Acid proteases"/>
    <property type="match status" value="1"/>
</dbReference>
<feature type="compositionally biased region" description="Polar residues" evidence="1">
    <location>
        <begin position="150"/>
        <end position="159"/>
    </location>
</feature>
<dbReference type="Proteomes" id="UP000479000">
    <property type="component" value="Unassembled WGS sequence"/>
</dbReference>
<evidence type="ECO:0000256" key="2">
    <source>
        <dbReference type="SAM" id="Phobius"/>
    </source>
</evidence>
<evidence type="ECO:0000256" key="1">
    <source>
        <dbReference type="SAM" id="MobiDB-lite"/>
    </source>
</evidence>
<gene>
    <name evidence="3" type="ORF">NTEN_LOCUS13175</name>
</gene>
<keyword evidence="2" id="KW-1133">Transmembrane helix</keyword>
<name>A0A6H5GXZ8_9HEMI</name>
<feature type="compositionally biased region" description="Low complexity" evidence="1">
    <location>
        <begin position="126"/>
        <end position="142"/>
    </location>
</feature>
<protein>
    <recommendedName>
        <fullName evidence="5">Peptidase A2 domain-containing protein</fullName>
    </recommendedName>
</protein>
<accession>A0A6H5GXZ8</accession>
<proteinExistence type="predicted"/>
<reference evidence="3 4" key="1">
    <citation type="submission" date="2020-02" db="EMBL/GenBank/DDBJ databases">
        <authorList>
            <person name="Ferguson B K."/>
        </authorList>
    </citation>
    <scope>NUCLEOTIDE SEQUENCE [LARGE SCALE GENOMIC DNA]</scope>
</reference>
<dbReference type="OrthoDB" id="7493609at2759"/>
<dbReference type="GO" id="GO:0004190">
    <property type="term" value="F:aspartic-type endopeptidase activity"/>
    <property type="evidence" value="ECO:0007669"/>
    <property type="project" value="InterPro"/>
</dbReference>
<dbReference type="InterPro" id="IPR021109">
    <property type="entry name" value="Peptidase_aspartic_dom_sf"/>
</dbReference>
<dbReference type="GO" id="GO:0006508">
    <property type="term" value="P:proteolysis"/>
    <property type="evidence" value="ECO:0007669"/>
    <property type="project" value="InterPro"/>
</dbReference>
<evidence type="ECO:0000313" key="3">
    <source>
        <dbReference type="EMBL" id="CAB0007929.1"/>
    </source>
</evidence>
<dbReference type="Pfam" id="PF13975">
    <property type="entry name" value="gag-asp_proteas"/>
    <property type="match status" value="1"/>
</dbReference>
<dbReference type="PROSITE" id="PS00141">
    <property type="entry name" value="ASP_PROTEASE"/>
    <property type="match status" value="1"/>
</dbReference>
<dbReference type="InterPro" id="IPR001969">
    <property type="entry name" value="Aspartic_peptidase_AS"/>
</dbReference>
<feature type="compositionally biased region" description="Polar residues" evidence="1">
    <location>
        <begin position="167"/>
        <end position="179"/>
    </location>
</feature>
<dbReference type="CDD" id="cd00303">
    <property type="entry name" value="retropepsin_like"/>
    <property type="match status" value="1"/>
</dbReference>
<keyword evidence="2" id="KW-0812">Transmembrane</keyword>
<evidence type="ECO:0008006" key="5">
    <source>
        <dbReference type="Google" id="ProtNLM"/>
    </source>
</evidence>
<dbReference type="AlphaFoldDB" id="A0A6H5GXZ8"/>
<evidence type="ECO:0000313" key="4">
    <source>
        <dbReference type="Proteomes" id="UP000479000"/>
    </source>
</evidence>
<feature type="region of interest" description="Disordered" evidence="1">
    <location>
        <begin position="119"/>
        <end position="207"/>
    </location>
</feature>
<keyword evidence="2" id="KW-0472">Membrane</keyword>
<keyword evidence="4" id="KW-1185">Reference proteome</keyword>
<organism evidence="3 4">
    <name type="scientific">Nesidiocoris tenuis</name>
    <dbReference type="NCBI Taxonomy" id="355587"/>
    <lineage>
        <taxon>Eukaryota</taxon>
        <taxon>Metazoa</taxon>
        <taxon>Ecdysozoa</taxon>
        <taxon>Arthropoda</taxon>
        <taxon>Hexapoda</taxon>
        <taxon>Insecta</taxon>
        <taxon>Pterygota</taxon>
        <taxon>Neoptera</taxon>
        <taxon>Paraneoptera</taxon>
        <taxon>Hemiptera</taxon>
        <taxon>Heteroptera</taxon>
        <taxon>Panheteroptera</taxon>
        <taxon>Cimicomorpha</taxon>
        <taxon>Miridae</taxon>
        <taxon>Dicyphina</taxon>
        <taxon>Nesidiocoris</taxon>
    </lineage>
</organism>
<feature type="transmembrane region" description="Helical" evidence="2">
    <location>
        <begin position="789"/>
        <end position="811"/>
    </location>
</feature>
<dbReference type="EMBL" id="CADCXU010019818">
    <property type="protein sequence ID" value="CAB0007929.1"/>
    <property type="molecule type" value="Genomic_DNA"/>
</dbReference>
<sequence length="827" mass="93849">MIQQFDTKSEKRKLKLELENLKQGENEPSEIFLAKLESLAREINQDISDEDLTQIILSNLRPDLVTKLVYDDDITLSRLKQQIRNHEYNLQIASARQPNKQDELIEAVRSLIIKNTQESKNIQTKNRQNSIGSSSRSSSNGREQNRHASETYSNGTSPYRSRENSKNRNTSRNQNQYNRDQYRENKPNSYQNRYPMENRSRNRNRVSFQENQPRCQYCLGDHELTNCYRFKQPRCIKCEGPHFVGQCTKRLYKLSTKLEKNQITLRLTTNNNFFNAIIDTGASISVISKKVVQELNLANHINTQEKTCLIVANSQIISSEGTIILKIFINEQPFNQKFTVLPNLSSEFILGTDFLIENNVIINYAEAKININAGAKNEIQMPPNPNGDVQIGNEKETGTMHDITTMETRTLNTSFHALQNIYEKTRSEIENITQNMNYATSTFQKQVTLTELLSFEITHFDSMTDHVAEILAFARNGLVHPGIISGPDFEGSLSKVASALPPGTRLLAQNSTLDYIRKMTASVYDAGSVVRVELELPFVYDTKYTIMEFRPIISRSNVSEDLALMLNISRDLYIMDFEDKNYFNLRQADLNSVCNIYSPAVYTCSNLEPTLKPIAGECFLNQLFGSSETESKPDFGSCPTLALRLSKPIFYKMADGKSLLYQAPKQVLSKVQCREPVSKTISISLFDKGIITINSPQCSINASGFIFAPSTINSDAEMFPLRDIIGQGFKIDFPCWVTDRLPAVPSRHTGLVRDASELTDFAVALHDLERSQENDGYIRYINFAYQSSWTPITMMGLLIVILIAMGAVVAFRRKKPTAKLDLPPPLV</sequence>